<keyword evidence="1" id="KW-0812">Transmembrane</keyword>
<organism evidence="2 3">
    <name type="scientific">Pycnococcus provasolii</name>
    <dbReference type="NCBI Taxonomy" id="41880"/>
    <lineage>
        <taxon>Eukaryota</taxon>
        <taxon>Viridiplantae</taxon>
        <taxon>Chlorophyta</taxon>
        <taxon>Pseudoscourfieldiophyceae</taxon>
        <taxon>Pseudoscourfieldiales</taxon>
        <taxon>Pycnococcaceae</taxon>
        <taxon>Pycnococcus</taxon>
    </lineage>
</organism>
<keyword evidence="1" id="KW-0472">Membrane</keyword>
<dbReference type="Proteomes" id="UP000660262">
    <property type="component" value="Unassembled WGS sequence"/>
</dbReference>
<feature type="transmembrane region" description="Helical" evidence="1">
    <location>
        <begin position="461"/>
        <end position="481"/>
    </location>
</feature>
<sequence length="483" mass="50861">MRGKETLMASAAVAPPLRRLFLDHAAPGPGAAWMREMQLYGVLDASFLNQGDLVCRQAEELRRALWLHGGPCVLGVHVEAADELVHGNLRVASRPRQAEEVWAQARYILSRFGEVQAAVVDAYSGGFPHDDKRRVAQEVGIVGGKAQLEDVKGHLCGEDITAIVYGSLLGVSLLAPFACVLIASRDENEPNYYGRTAENARRMVEYSFVQVDDTTGAITDAVFMATGRMTMTTTHLIVLLVVGACAALGLFGGGGGNNNNKLFAQAQQQCAISCGTCATTTTTNLDAQASCTSCILPLRALSLEDAAIARASASSPSSAKAIEDSGGYAFVSDETLDQVAGVADDATNTEKMMETTHYCVECLNNADCGDSDTARCIASADPSQPPLRCASIVTNDNKDAAEGGAESADDYASMQAAYGDYIDASTSSGGVGGDAVVNEEPWWTALQEEERLRMESGGAHLHHTAACLLSAVVLLITAAAVGR</sequence>
<feature type="transmembrane region" description="Helical" evidence="1">
    <location>
        <begin position="162"/>
        <end position="183"/>
    </location>
</feature>
<proteinExistence type="predicted"/>
<evidence type="ECO:0000256" key="1">
    <source>
        <dbReference type="SAM" id="Phobius"/>
    </source>
</evidence>
<evidence type="ECO:0000313" key="2">
    <source>
        <dbReference type="EMBL" id="GHP11768.1"/>
    </source>
</evidence>
<keyword evidence="1" id="KW-1133">Transmembrane helix</keyword>
<comment type="caution">
    <text evidence="2">The sequence shown here is derived from an EMBL/GenBank/DDBJ whole genome shotgun (WGS) entry which is preliminary data.</text>
</comment>
<keyword evidence="3" id="KW-1185">Reference proteome</keyword>
<evidence type="ECO:0000313" key="3">
    <source>
        <dbReference type="Proteomes" id="UP000660262"/>
    </source>
</evidence>
<dbReference type="AlphaFoldDB" id="A0A830HXN8"/>
<reference evidence="2" key="1">
    <citation type="submission" date="2020-10" db="EMBL/GenBank/DDBJ databases">
        <title>Unveiling of a novel bifunctional photoreceptor, Dualchrome1, isolated from a cosmopolitan green alga.</title>
        <authorList>
            <person name="Suzuki S."/>
            <person name="Kawachi M."/>
        </authorList>
    </citation>
    <scope>NUCLEOTIDE SEQUENCE</scope>
    <source>
        <strain evidence="2">NIES 2893</strain>
    </source>
</reference>
<feature type="transmembrane region" description="Helical" evidence="1">
    <location>
        <begin position="233"/>
        <end position="251"/>
    </location>
</feature>
<dbReference type="EMBL" id="BNJQ01000036">
    <property type="protein sequence ID" value="GHP11768.1"/>
    <property type="molecule type" value="Genomic_DNA"/>
</dbReference>
<protein>
    <submittedName>
        <fullName evidence="2">Uncharacterized protein</fullName>
    </submittedName>
</protein>
<gene>
    <name evidence="2" type="ORF">PPROV_001049600</name>
</gene>
<accession>A0A830HXN8</accession>
<name>A0A830HXN8_9CHLO</name>